<feature type="region of interest" description="Disordered" evidence="1">
    <location>
        <begin position="149"/>
        <end position="175"/>
    </location>
</feature>
<accession>A0AAV6FHU8</accession>
<dbReference type="AlphaFoldDB" id="A0AAV6FHU8"/>
<dbReference type="EMBL" id="JADWDJ010000022">
    <property type="protein sequence ID" value="KAG5262369.1"/>
    <property type="molecule type" value="Genomic_DNA"/>
</dbReference>
<proteinExistence type="predicted"/>
<protein>
    <submittedName>
        <fullName evidence="2">Uncharacterized protein</fullName>
    </submittedName>
</protein>
<feature type="region of interest" description="Disordered" evidence="1">
    <location>
        <begin position="1"/>
        <end position="20"/>
    </location>
</feature>
<name>A0AAV6FHU8_9TELE</name>
<keyword evidence="3" id="KW-1185">Reference proteome</keyword>
<evidence type="ECO:0000313" key="3">
    <source>
        <dbReference type="Proteomes" id="UP000823561"/>
    </source>
</evidence>
<feature type="compositionally biased region" description="Polar residues" evidence="1">
    <location>
        <begin position="7"/>
        <end position="20"/>
    </location>
</feature>
<comment type="caution">
    <text evidence="2">The sequence shown here is derived from an EMBL/GenBank/DDBJ whole genome shotgun (WGS) entry which is preliminary data.</text>
</comment>
<organism evidence="2 3">
    <name type="scientific">Alosa alosa</name>
    <name type="common">allis shad</name>
    <dbReference type="NCBI Taxonomy" id="278164"/>
    <lineage>
        <taxon>Eukaryota</taxon>
        <taxon>Metazoa</taxon>
        <taxon>Chordata</taxon>
        <taxon>Craniata</taxon>
        <taxon>Vertebrata</taxon>
        <taxon>Euteleostomi</taxon>
        <taxon>Actinopterygii</taxon>
        <taxon>Neopterygii</taxon>
        <taxon>Teleostei</taxon>
        <taxon>Clupei</taxon>
        <taxon>Clupeiformes</taxon>
        <taxon>Clupeoidei</taxon>
        <taxon>Clupeidae</taxon>
        <taxon>Alosa</taxon>
    </lineage>
</organism>
<reference evidence="2" key="1">
    <citation type="submission" date="2020-10" db="EMBL/GenBank/DDBJ databases">
        <title>Chromosome-scale genome assembly of the Allis shad, Alosa alosa.</title>
        <authorList>
            <person name="Margot Z."/>
            <person name="Christophe K."/>
            <person name="Cabau C."/>
            <person name="Louis A."/>
            <person name="Berthelot C."/>
            <person name="Parey E."/>
            <person name="Roest Crollius H."/>
            <person name="Montfort J."/>
            <person name="Robinson-Rechavi M."/>
            <person name="Bucao C."/>
            <person name="Bouchez O."/>
            <person name="Gislard M."/>
            <person name="Lluch J."/>
            <person name="Milhes M."/>
            <person name="Lampietro C."/>
            <person name="Lopez Roques C."/>
            <person name="Donnadieu C."/>
            <person name="Braasch I."/>
            <person name="Desvignes T."/>
            <person name="Postlethwait J."/>
            <person name="Bobe J."/>
            <person name="Guiguen Y."/>
        </authorList>
    </citation>
    <scope>NUCLEOTIDE SEQUENCE</scope>
    <source>
        <strain evidence="2">M-15738</strain>
        <tissue evidence="2">Blood</tissue>
    </source>
</reference>
<evidence type="ECO:0000256" key="1">
    <source>
        <dbReference type="SAM" id="MobiDB-lite"/>
    </source>
</evidence>
<sequence length="175" mass="18881">MSYLFTDPNSNRPVFGPTSSAPQILSSKSCDLGSGEAVILTQKPTQSQAPVWSLPSQECMQCCHQDQCGDAPFYAHPYRLQYNVTPQSSLWCSSGEPPPPPALGLLSDDVCPVMVSMVVAGIPVVPAADGTIGKVLAAAHRFIRFERAGRHIKNSPRQPATPAPHFISTHRDQTQ</sequence>
<evidence type="ECO:0000313" key="2">
    <source>
        <dbReference type="EMBL" id="KAG5262369.1"/>
    </source>
</evidence>
<gene>
    <name evidence="2" type="ORF">AALO_G00274430</name>
</gene>
<dbReference type="Proteomes" id="UP000823561">
    <property type="component" value="Chromosome 22"/>
</dbReference>